<proteinExistence type="predicted"/>
<reference evidence="1" key="1">
    <citation type="submission" date="2019-06" db="EMBL/GenBank/DDBJ databases">
        <authorList>
            <person name="Zheng W."/>
        </authorList>
    </citation>
    <scope>NUCLEOTIDE SEQUENCE</scope>
    <source>
        <strain evidence="1">QDHG01</strain>
    </source>
</reference>
<dbReference type="EMBL" id="RRYP01018609">
    <property type="protein sequence ID" value="TNV73555.1"/>
    <property type="molecule type" value="Genomic_DNA"/>
</dbReference>
<sequence>MQISTLRYKKSKIVFKRTVFQLIYYSQTIQTRHYSKRESIFQIKIKILLKQILTLNQILINDKMIMTMKKDTTQPNYRISKYQDYFNQS</sequence>
<protein>
    <submittedName>
        <fullName evidence="1">Uncharacterized protein</fullName>
    </submittedName>
</protein>
<accession>A0A8J8NFS3</accession>
<comment type="caution">
    <text evidence="1">The sequence shown here is derived from an EMBL/GenBank/DDBJ whole genome shotgun (WGS) entry which is preliminary data.</text>
</comment>
<gene>
    <name evidence="1" type="ORF">FGO68_gene12485</name>
</gene>
<evidence type="ECO:0000313" key="2">
    <source>
        <dbReference type="Proteomes" id="UP000785679"/>
    </source>
</evidence>
<dbReference type="Proteomes" id="UP000785679">
    <property type="component" value="Unassembled WGS sequence"/>
</dbReference>
<name>A0A8J8NFS3_HALGN</name>
<evidence type="ECO:0000313" key="1">
    <source>
        <dbReference type="EMBL" id="TNV73555.1"/>
    </source>
</evidence>
<keyword evidence="2" id="KW-1185">Reference proteome</keyword>
<organism evidence="1 2">
    <name type="scientific">Halteria grandinella</name>
    <dbReference type="NCBI Taxonomy" id="5974"/>
    <lineage>
        <taxon>Eukaryota</taxon>
        <taxon>Sar</taxon>
        <taxon>Alveolata</taxon>
        <taxon>Ciliophora</taxon>
        <taxon>Intramacronucleata</taxon>
        <taxon>Spirotrichea</taxon>
        <taxon>Stichotrichia</taxon>
        <taxon>Sporadotrichida</taxon>
        <taxon>Halteriidae</taxon>
        <taxon>Halteria</taxon>
    </lineage>
</organism>
<dbReference type="AlphaFoldDB" id="A0A8J8NFS3"/>